<dbReference type="OrthoDB" id="5427212at2759"/>
<gene>
    <name evidence="3" type="ORF">L211DRAFT_847316</name>
</gene>
<protein>
    <recommendedName>
        <fullName evidence="2">DUF6589 domain-containing protein</fullName>
    </recommendedName>
</protein>
<name>A0A3N4LZP8_9PEZI</name>
<dbReference type="AlphaFoldDB" id="A0A3N4LZP8"/>
<reference evidence="3 4" key="1">
    <citation type="journal article" date="2018" name="Nat. Ecol. Evol.">
        <title>Pezizomycetes genomes reveal the molecular basis of ectomycorrhizal truffle lifestyle.</title>
        <authorList>
            <person name="Murat C."/>
            <person name="Payen T."/>
            <person name="Noel B."/>
            <person name="Kuo A."/>
            <person name="Morin E."/>
            <person name="Chen J."/>
            <person name="Kohler A."/>
            <person name="Krizsan K."/>
            <person name="Balestrini R."/>
            <person name="Da Silva C."/>
            <person name="Montanini B."/>
            <person name="Hainaut M."/>
            <person name="Levati E."/>
            <person name="Barry K.W."/>
            <person name="Belfiori B."/>
            <person name="Cichocki N."/>
            <person name="Clum A."/>
            <person name="Dockter R.B."/>
            <person name="Fauchery L."/>
            <person name="Guy J."/>
            <person name="Iotti M."/>
            <person name="Le Tacon F."/>
            <person name="Lindquist E.A."/>
            <person name="Lipzen A."/>
            <person name="Malagnac F."/>
            <person name="Mello A."/>
            <person name="Molinier V."/>
            <person name="Miyauchi S."/>
            <person name="Poulain J."/>
            <person name="Riccioni C."/>
            <person name="Rubini A."/>
            <person name="Sitrit Y."/>
            <person name="Splivallo R."/>
            <person name="Traeger S."/>
            <person name="Wang M."/>
            <person name="Zifcakova L."/>
            <person name="Wipf D."/>
            <person name="Zambonelli A."/>
            <person name="Paolocci F."/>
            <person name="Nowrousian M."/>
            <person name="Ottonello S."/>
            <person name="Baldrian P."/>
            <person name="Spatafora J.W."/>
            <person name="Henrissat B."/>
            <person name="Nagy L.G."/>
            <person name="Aury J.M."/>
            <person name="Wincker P."/>
            <person name="Grigoriev I.V."/>
            <person name="Bonfante P."/>
            <person name="Martin F.M."/>
        </authorList>
    </citation>
    <scope>NUCLEOTIDE SEQUENCE [LARGE SCALE GENOMIC DNA]</scope>
    <source>
        <strain evidence="3 4">ATCC MYA-4762</strain>
    </source>
</reference>
<keyword evidence="4" id="KW-1185">Reference proteome</keyword>
<feature type="domain" description="DUF6589" evidence="2">
    <location>
        <begin position="327"/>
        <end position="729"/>
    </location>
</feature>
<dbReference type="EMBL" id="ML121535">
    <property type="protein sequence ID" value="RPB26151.1"/>
    <property type="molecule type" value="Genomic_DNA"/>
</dbReference>
<proteinExistence type="predicted"/>
<accession>A0A3N4LZP8</accession>
<dbReference type="Proteomes" id="UP000267821">
    <property type="component" value="Unassembled WGS sequence"/>
</dbReference>
<evidence type="ECO:0000259" key="2">
    <source>
        <dbReference type="Pfam" id="PF20231"/>
    </source>
</evidence>
<feature type="region of interest" description="Disordered" evidence="1">
    <location>
        <begin position="1"/>
        <end position="22"/>
    </location>
</feature>
<evidence type="ECO:0000256" key="1">
    <source>
        <dbReference type="SAM" id="MobiDB-lite"/>
    </source>
</evidence>
<evidence type="ECO:0000313" key="4">
    <source>
        <dbReference type="Proteomes" id="UP000267821"/>
    </source>
</evidence>
<dbReference type="STRING" id="1051890.A0A3N4LZP8"/>
<evidence type="ECO:0000313" key="3">
    <source>
        <dbReference type="EMBL" id="RPB26151.1"/>
    </source>
</evidence>
<organism evidence="3 4">
    <name type="scientific">Terfezia boudieri ATCC MYA-4762</name>
    <dbReference type="NCBI Taxonomy" id="1051890"/>
    <lineage>
        <taxon>Eukaryota</taxon>
        <taxon>Fungi</taxon>
        <taxon>Dikarya</taxon>
        <taxon>Ascomycota</taxon>
        <taxon>Pezizomycotina</taxon>
        <taxon>Pezizomycetes</taxon>
        <taxon>Pezizales</taxon>
        <taxon>Pezizaceae</taxon>
        <taxon>Terfezia</taxon>
    </lineage>
</organism>
<sequence length="832" mass="95357">MSQVPTEGSPPGEPMKRRRGRPFLMREAPVTAHQEGLIQKEAEKIKEIDDLMKKHGFMSIRQYLQAYFGNKHFKKGQTFFLRHGAPTGFEATLDMWLKDDRLEEMPRSLVMENWMIHEALYEFDSLLDDKHSCLRHMSRESIEDGFQAVQLEDFYAEVQENAPMLWRLFTTLGQKKTPSKKRKIDEPGEDVRGDLVALTSLLNLLYSRNQQANGLQSLMSIYYKAQGTHKQALETLHRTGMVVSYTESNRTLHEVADNVSSQLKKDCQMASHLISVDNVNQQIRSTENRLDHKSYMDNSTAGYAFLVQGLPEGEKFVRRGWLKRGARRELSSLDMAPDDSVVLRTHQEMKANIMDVVQNFMKDQGGIKDLNRKKYLPHVTVKRLPIEATKISTFPLAEAEQMSVIGNKESLTIFLQKVMGLDFFDLSEELVLSSGDQLTMDRWRSLMKLTDTEPLSERFDFILPIPGLFHTKQTYMKMSASNHWGDSVLDASSITAAQAKLHREKIDKNCSDLWAMKSLTGHMLEGQILSLLAAEWKVFTLEDLAERCKDVDDTVKCINTIADKYLIYDAVLKLRKKAVRDIVFENGLLSVRHGLWVHAFHESVAIGDIGRVKDLLDIWTPCFLGSHHYKYAIEMLEIQCGFKSEWTPGLQEIILRNWLVNPPGLANHFLPVDEFQEECVRMLKHIHNPGGSERVGEFMRETLARLLCVFMNIKRSIKEVTGGIDYRSGHTRSDSRADVKALFDIGVDIPGEDEANHGMVKPAVDWYQEGLGVLTEGKYWHGFLGRSTKGLHLQYRRSYEENQDEEADNEGGEDEDEIMREYIFDGALTFEE</sequence>
<dbReference type="InterPro" id="IPR046496">
    <property type="entry name" value="DUF6589"/>
</dbReference>
<dbReference type="InParanoid" id="A0A3N4LZP8"/>
<dbReference type="Pfam" id="PF20231">
    <property type="entry name" value="DUF6589"/>
    <property type="match status" value="1"/>
</dbReference>